<feature type="transmembrane region" description="Helical" evidence="2">
    <location>
        <begin position="131"/>
        <end position="151"/>
    </location>
</feature>
<keyword evidence="2" id="KW-0472">Membrane</keyword>
<evidence type="ECO:0000256" key="1">
    <source>
        <dbReference type="SAM" id="MobiDB-lite"/>
    </source>
</evidence>
<feature type="transmembrane region" description="Helical" evidence="2">
    <location>
        <begin position="294"/>
        <end position="315"/>
    </location>
</feature>
<dbReference type="PANTHER" id="PTHR36840:SF1">
    <property type="entry name" value="BLL5714 PROTEIN"/>
    <property type="match status" value="1"/>
</dbReference>
<name>A0ABW8CCY3_9ACTN</name>
<feature type="transmembrane region" description="Helical" evidence="2">
    <location>
        <begin position="259"/>
        <end position="282"/>
    </location>
</feature>
<dbReference type="Pfam" id="PF06772">
    <property type="entry name" value="LtrA"/>
    <property type="match status" value="1"/>
</dbReference>
<feature type="transmembrane region" description="Helical" evidence="2">
    <location>
        <begin position="20"/>
        <end position="42"/>
    </location>
</feature>
<feature type="transmembrane region" description="Helical" evidence="2">
    <location>
        <begin position="215"/>
        <end position="238"/>
    </location>
</feature>
<sequence length="394" mass="42088">MTHERAVPDAADAVRPLELFFDLVFVFTITQVASILAAAPTLLSLRRVAVLLVIIWWMYSGYAWLTNALDLDRTGPRLLLLTGTAGFFLMSMVVPKAAGTGRWALIFGASYLLVVTVHLVGFIGTSGHLGIIRIGPLNLASALVVLAAGLVPPHARLWLWTLAAAMEVMTPLVTGVAKFAVGAGHFVERHGLAVIIVLGESIAEVGAATSRETNVTTSIVGSLLALVLSAEMWWLYFDREERESEARLERVPADRRPRVAVYSFGYAYYLIILGIAVAAVGMEKAIDEFHHSSQHLAALLLPLGICLYLVGLACFHRTLAGNWTRPRLTAVLAVAALVTPAALWNSGAVALATAALVLLALIAWESGQVRRTAVGGGPAHPARDPGGSPSTRRV</sequence>
<feature type="transmembrane region" description="Helical" evidence="2">
    <location>
        <begin position="48"/>
        <end position="66"/>
    </location>
</feature>
<feature type="transmembrane region" description="Helical" evidence="2">
    <location>
        <begin position="78"/>
        <end position="97"/>
    </location>
</feature>
<feature type="transmembrane region" description="Helical" evidence="2">
    <location>
        <begin position="157"/>
        <end position="180"/>
    </location>
</feature>
<protein>
    <submittedName>
        <fullName evidence="3">Low temperature requirement protein A</fullName>
    </submittedName>
</protein>
<keyword evidence="4" id="KW-1185">Reference proteome</keyword>
<gene>
    <name evidence="3" type="ORF">ACIGXA_22330</name>
</gene>
<organism evidence="3 4">
    <name type="scientific">Streptomyces fildesensis</name>
    <dbReference type="NCBI Taxonomy" id="375757"/>
    <lineage>
        <taxon>Bacteria</taxon>
        <taxon>Bacillati</taxon>
        <taxon>Actinomycetota</taxon>
        <taxon>Actinomycetes</taxon>
        <taxon>Kitasatosporales</taxon>
        <taxon>Streptomycetaceae</taxon>
        <taxon>Streptomyces</taxon>
    </lineage>
</organism>
<proteinExistence type="predicted"/>
<evidence type="ECO:0000313" key="4">
    <source>
        <dbReference type="Proteomes" id="UP001614394"/>
    </source>
</evidence>
<feature type="transmembrane region" description="Helical" evidence="2">
    <location>
        <begin position="103"/>
        <end position="124"/>
    </location>
</feature>
<feature type="region of interest" description="Disordered" evidence="1">
    <location>
        <begin position="373"/>
        <end position="394"/>
    </location>
</feature>
<accession>A0ABW8CCY3</accession>
<reference evidence="3 4" key="1">
    <citation type="submission" date="2024-10" db="EMBL/GenBank/DDBJ databases">
        <title>The Natural Products Discovery Center: Release of the First 8490 Sequenced Strains for Exploring Actinobacteria Biosynthetic Diversity.</title>
        <authorList>
            <person name="Kalkreuter E."/>
            <person name="Kautsar S.A."/>
            <person name="Yang D."/>
            <person name="Bader C.D."/>
            <person name="Teijaro C.N."/>
            <person name="Fluegel L."/>
            <person name="Davis C.M."/>
            <person name="Simpson J.R."/>
            <person name="Lauterbach L."/>
            <person name="Steele A.D."/>
            <person name="Gui C."/>
            <person name="Meng S."/>
            <person name="Li G."/>
            <person name="Viehrig K."/>
            <person name="Ye F."/>
            <person name="Su P."/>
            <person name="Kiefer A.F."/>
            <person name="Nichols A."/>
            <person name="Cepeda A.J."/>
            <person name="Yan W."/>
            <person name="Fan B."/>
            <person name="Jiang Y."/>
            <person name="Adhikari A."/>
            <person name="Zheng C.-J."/>
            <person name="Schuster L."/>
            <person name="Cowan T.M."/>
            <person name="Smanski M.J."/>
            <person name="Chevrette M.G."/>
            <person name="De Carvalho L.P.S."/>
            <person name="Shen B."/>
        </authorList>
    </citation>
    <scope>NUCLEOTIDE SEQUENCE [LARGE SCALE GENOMIC DNA]</scope>
    <source>
        <strain evidence="3 4">NPDC053399</strain>
    </source>
</reference>
<dbReference type="InterPro" id="IPR010640">
    <property type="entry name" value="Low_temperature_requirement_A"/>
</dbReference>
<evidence type="ECO:0000313" key="3">
    <source>
        <dbReference type="EMBL" id="MFI9103261.1"/>
    </source>
</evidence>
<keyword evidence="2" id="KW-0812">Transmembrane</keyword>
<dbReference type="Proteomes" id="UP001614394">
    <property type="component" value="Unassembled WGS sequence"/>
</dbReference>
<feature type="transmembrane region" description="Helical" evidence="2">
    <location>
        <begin position="349"/>
        <end position="364"/>
    </location>
</feature>
<dbReference type="EMBL" id="JBITYG010000006">
    <property type="protein sequence ID" value="MFI9103261.1"/>
    <property type="molecule type" value="Genomic_DNA"/>
</dbReference>
<evidence type="ECO:0000256" key="2">
    <source>
        <dbReference type="SAM" id="Phobius"/>
    </source>
</evidence>
<keyword evidence="2" id="KW-1133">Transmembrane helix</keyword>
<dbReference type="RefSeq" id="WP_399652013.1">
    <property type="nucleotide sequence ID" value="NZ_JBITYG010000006.1"/>
</dbReference>
<comment type="caution">
    <text evidence="3">The sequence shown here is derived from an EMBL/GenBank/DDBJ whole genome shotgun (WGS) entry which is preliminary data.</text>
</comment>
<dbReference type="PANTHER" id="PTHR36840">
    <property type="entry name" value="BLL5714 PROTEIN"/>
    <property type="match status" value="1"/>
</dbReference>